<evidence type="ECO:0000256" key="9">
    <source>
        <dbReference type="ARBA" id="ARBA00022801"/>
    </source>
</evidence>
<feature type="binding site" evidence="17">
    <location>
        <position position="104"/>
    </location>
    <ligand>
        <name>Zn(2+)</name>
        <dbReference type="ChEBI" id="CHEBI:29105"/>
    </ligand>
</feature>
<gene>
    <name evidence="18" type="ORF">A1D18_03835</name>
</gene>
<comment type="catalytic activity">
    <reaction evidence="1">
        <text>D-glycero-beta-D-manno-heptose 1,7-bisphosphate + H2O = D-glycero-beta-D-manno-heptose 1-phosphate + phosphate</text>
        <dbReference type="Rhea" id="RHEA:28518"/>
        <dbReference type="ChEBI" id="CHEBI:15377"/>
        <dbReference type="ChEBI" id="CHEBI:43474"/>
        <dbReference type="ChEBI" id="CHEBI:60208"/>
        <dbReference type="ChEBI" id="CHEBI:61593"/>
        <dbReference type="EC" id="3.1.3.82"/>
    </reaction>
</comment>
<keyword evidence="9 14" id="KW-0378">Hydrolase</keyword>
<feature type="binding site" evidence="17">
    <location>
        <position position="14"/>
    </location>
    <ligand>
        <name>Mg(2+)</name>
        <dbReference type="ChEBI" id="CHEBI:18420"/>
    </ligand>
</feature>
<evidence type="ECO:0000313" key="19">
    <source>
        <dbReference type="Proteomes" id="UP000183924"/>
    </source>
</evidence>
<feature type="site" description="Stabilizes the phosphoryl group" evidence="16">
    <location>
        <position position="57"/>
    </location>
</feature>
<comment type="subunit">
    <text evidence="6">Monomer.</text>
</comment>
<dbReference type="Proteomes" id="UP000183924">
    <property type="component" value="Unassembled WGS sequence"/>
</dbReference>
<evidence type="ECO:0000256" key="1">
    <source>
        <dbReference type="ARBA" id="ARBA00001226"/>
    </source>
</evidence>
<protein>
    <recommendedName>
        <fullName evidence="14">D,D-heptose 1,7-bisphosphate phosphatase</fullName>
        <ecNumber evidence="14">3.1.3.-</ecNumber>
    </recommendedName>
</protein>
<dbReference type="Gene3D" id="3.40.50.1000">
    <property type="entry name" value="HAD superfamily/HAD-like"/>
    <property type="match status" value="1"/>
</dbReference>
<comment type="subcellular location">
    <subcellularLocation>
        <location evidence="4 14">Cytoplasm</location>
    </subcellularLocation>
</comment>
<feature type="binding site" evidence="17">
    <location>
        <position position="16"/>
    </location>
    <ligand>
        <name>Mg(2+)</name>
        <dbReference type="ChEBI" id="CHEBI:18420"/>
    </ligand>
</feature>
<feature type="active site" description="Proton donor" evidence="15">
    <location>
        <position position="16"/>
    </location>
</feature>
<dbReference type="GO" id="GO:0005975">
    <property type="term" value="P:carbohydrate metabolic process"/>
    <property type="evidence" value="ECO:0007669"/>
    <property type="project" value="InterPro"/>
</dbReference>
<comment type="cofactor">
    <cofactor evidence="2 17">
        <name>Mg(2+)</name>
        <dbReference type="ChEBI" id="CHEBI:18420"/>
    </cofactor>
</comment>
<comment type="pathway">
    <text evidence="5">Nucleotide-sugar biosynthesis; ADP-L-glycero-beta-D-manno-heptose biosynthesis; ADP-L-glycero-beta-D-manno-heptose from D-glycero-beta-D-manno-heptose 7-phosphate: step 2/4.</text>
</comment>
<dbReference type="NCBIfam" id="TIGR01656">
    <property type="entry name" value="Histidinol-ppas"/>
    <property type="match status" value="1"/>
</dbReference>
<evidence type="ECO:0000256" key="7">
    <source>
        <dbReference type="ARBA" id="ARBA00022490"/>
    </source>
</evidence>
<dbReference type="Pfam" id="PF13242">
    <property type="entry name" value="Hydrolase_like"/>
    <property type="match status" value="1"/>
</dbReference>
<accession>A0A1J8NJ90</accession>
<dbReference type="CDD" id="cd07503">
    <property type="entry name" value="HAD_HisB-N"/>
    <property type="match status" value="1"/>
</dbReference>
<evidence type="ECO:0000256" key="13">
    <source>
        <dbReference type="ARBA" id="ARBA00061616"/>
    </source>
</evidence>
<dbReference type="OrthoDB" id="9781367at2"/>
<evidence type="ECO:0000256" key="12">
    <source>
        <dbReference type="ARBA" id="ARBA00023277"/>
    </source>
</evidence>
<dbReference type="SUPFAM" id="SSF56784">
    <property type="entry name" value="HAD-like"/>
    <property type="match status" value="1"/>
</dbReference>
<comment type="cofactor">
    <cofactor evidence="3 17">
        <name>Zn(2+)</name>
        <dbReference type="ChEBI" id="CHEBI:29105"/>
    </cofactor>
</comment>
<dbReference type="STRING" id="1225476.A1D18_03835"/>
<keyword evidence="8 17" id="KW-0479">Metal-binding</keyword>
<feature type="site" description="Stabilizes the phosphoryl group" evidence="16">
    <location>
        <position position="108"/>
    </location>
</feature>
<dbReference type="InterPro" id="IPR006543">
    <property type="entry name" value="Histidinol-phos"/>
</dbReference>
<dbReference type="InterPro" id="IPR006549">
    <property type="entry name" value="HAD-SF_hydro_IIIA"/>
</dbReference>
<dbReference type="AlphaFoldDB" id="A0A1J8NJ90"/>
<dbReference type="NCBIfam" id="NF006506">
    <property type="entry name" value="PRK08942.1"/>
    <property type="match status" value="1"/>
</dbReference>
<evidence type="ECO:0000256" key="8">
    <source>
        <dbReference type="ARBA" id="ARBA00022723"/>
    </source>
</evidence>
<dbReference type="GO" id="GO:0005737">
    <property type="term" value="C:cytoplasm"/>
    <property type="evidence" value="ECO:0007669"/>
    <property type="project" value="UniProtKB-SubCell"/>
</dbReference>
<dbReference type="InterPro" id="IPR036412">
    <property type="entry name" value="HAD-like_sf"/>
</dbReference>
<dbReference type="RefSeq" id="WP_071662492.1">
    <property type="nucleotide sequence ID" value="NZ_LUKY01000032.1"/>
</dbReference>
<name>A0A1J8NJ90_9COXI</name>
<dbReference type="EC" id="3.1.3.-" evidence="14"/>
<evidence type="ECO:0000256" key="10">
    <source>
        <dbReference type="ARBA" id="ARBA00022833"/>
    </source>
</evidence>
<sequence length="190" mass="20874">MAKNAKNSAFIILDRDGVINFESKDYIKTPEEWLPIPGSLEAIALLSQAGYTIAVATNQSGVGRGFYTDADLMVIHQKMLSSIKALGGQVDKVFYCPHLPDDQCCCRKPGIGLFEQIADYYQLDLRGIIAIGDSLRDIKAALKVGCQPILVLTGNGEQTLLNNRELADEIPVFPDLLSAVRQLLQEKQHV</sequence>
<dbReference type="FunFam" id="3.40.50.1000:FF:000168">
    <property type="entry name" value="D,D-heptose 1,7-bisphosphate phosphatase"/>
    <property type="match status" value="1"/>
</dbReference>
<dbReference type="PIRSF" id="PIRSF004682">
    <property type="entry name" value="GmhB"/>
    <property type="match status" value="1"/>
</dbReference>
<reference evidence="18 19" key="1">
    <citation type="submission" date="2016-03" db="EMBL/GenBank/DDBJ databases">
        <title>Comparative genomics of Rickettsiella.</title>
        <authorList>
            <person name="Chandler C."/>
            <person name="Wang Y."/>
        </authorList>
    </citation>
    <scope>NUCLEOTIDE SEQUENCE [LARGE SCALE GENOMIC DNA]</scope>
    <source>
        <strain evidence="18 19">RCFS May 2013</strain>
    </source>
</reference>
<evidence type="ECO:0000256" key="16">
    <source>
        <dbReference type="PIRSR" id="PIRSR004682-3"/>
    </source>
</evidence>
<comment type="caution">
    <text evidence="18">The sequence shown here is derived from an EMBL/GenBank/DDBJ whole genome shotgun (WGS) entry which is preliminary data.</text>
</comment>
<proteinExistence type="inferred from homology"/>
<feature type="binding site" evidence="17">
    <location>
        <position position="96"/>
    </location>
    <ligand>
        <name>Zn(2+)</name>
        <dbReference type="ChEBI" id="CHEBI:29105"/>
    </ligand>
</feature>
<evidence type="ECO:0000256" key="11">
    <source>
        <dbReference type="ARBA" id="ARBA00022842"/>
    </source>
</evidence>
<keyword evidence="11 17" id="KW-0460">Magnesium</keyword>
<keyword evidence="10 17" id="KW-0862">Zinc</keyword>
<evidence type="ECO:0000256" key="6">
    <source>
        <dbReference type="ARBA" id="ARBA00011245"/>
    </source>
</evidence>
<dbReference type="InterPro" id="IPR023214">
    <property type="entry name" value="HAD_sf"/>
</dbReference>
<dbReference type="GO" id="GO:0034200">
    <property type="term" value="F:D-glycero-beta-D-manno-heptose 1,7-bisphosphate 7-phosphatase activity"/>
    <property type="evidence" value="ECO:0007669"/>
    <property type="project" value="UniProtKB-EC"/>
</dbReference>
<keyword evidence="12 14" id="KW-0119">Carbohydrate metabolism</keyword>
<evidence type="ECO:0000313" key="18">
    <source>
        <dbReference type="EMBL" id="OIZ95232.1"/>
    </source>
</evidence>
<organism evidence="18 19">
    <name type="scientific">Candidatus Rickettsiella isopodorum</name>
    <dbReference type="NCBI Taxonomy" id="1225476"/>
    <lineage>
        <taxon>Bacteria</taxon>
        <taxon>Pseudomonadati</taxon>
        <taxon>Pseudomonadota</taxon>
        <taxon>Gammaproteobacteria</taxon>
        <taxon>Legionellales</taxon>
        <taxon>Coxiellaceae</taxon>
        <taxon>Rickettsiella</taxon>
    </lineage>
</organism>
<feature type="site" description="Contributes to substrate recognition" evidence="16">
    <location>
        <position position="107"/>
    </location>
</feature>
<dbReference type="GO" id="GO:0046872">
    <property type="term" value="F:metal ion binding"/>
    <property type="evidence" value="ECO:0007669"/>
    <property type="project" value="UniProtKB-KW"/>
</dbReference>
<dbReference type="NCBIfam" id="TIGR01662">
    <property type="entry name" value="HAD-SF-IIIA"/>
    <property type="match status" value="1"/>
</dbReference>
<keyword evidence="7 14" id="KW-0963">Cytoplasm</keyword>
<dbReference type="PANTHER" id="PTHR42891">
    <property type="entry name" value="D-GLYCERO-BETA-D-MANNO-HEPTOSE-1,7-BISPHOSPHATE 7-PHOSPHATASE"/>
    <property type="match status" value="1"/>
</dbReference>
<feature type="active site" description="Nucleophile" evidence="15">
    <location>
        <position position="14"/>
    </location>
</feature>
<evidence type="ECO:0000256" key="5">
    <source>
        <dbReference type="ARBA" id="ARBA00004708"/>
    </source>
</evidence>
<feature type="binding site" evidence="17">
    <location>
        <position position="98"/>
    </location>
    <ligand>
        <name>Zn(2+)</name>
        <dbReference type="ChEBI" id="CHEBI:29105"/>
    </ligand>
</feature>
<dbReference type="EMBL" id="LUKY01000032">
    <property type="protein sequence ID" value="OIZ95232.1"/>
    <property type="molecule type" value="Genomic_DNA"/>
</dbReference>
<evidence type="ECO:0000256" key="15">
    <source>
        <dbReference type="PIRSR" id="PIRSR004682-1"/>
    </source>
</evidence>
<dbReference type="InterPro" id="IPR004446">
    <property type="entry name" value="Heptose_bisP_phosphatase"/>
</dbReference>
<feature type="binding site" evidence="17">
    <location>
        <position position="106"/>
    </location>
    <ligand>
        <name>Zn(2+)</name>
        <dbReference type="ChEBI" id="CHEBI:29105"/>
    </ligand>
</feature>
<evidence type="ECO:0000256" key="14">
    <source>
        <dbReference type="PIRNR" id="PIRNR004682"/>
    </source>
</evidence>
<feature type="binding site" evidence="17">
    <location>
        <position position="133"/>
    </location>
    <ligand>
        <name>Mg(2+)</name>
        <dbReference type="ChEBI" id="CHEBI:18420"/>
    </ligand>
</feature>
<comment type="similarity">
    <text evidence="13 14">Belongs to the gmhB family.</text>
</comment>
<evidence type="ECO:0000256" key="2">
    <source>
        <dbReference type="ARBA" id="ARBA00001946"/>
    </source>
</evidence>
<evidence type="ECO:0000256" key="3">
    <source>
        <dbReference type="ARBA" id="ARBA00001947"/>
    </source>
</evidence>
<evidence type="ECO:0000256" key="17">
    <source>
        <dbReference type="PIRSR" id="PIRSR004682-4"/>
    </source>
</evidence>
<keyword evidence="19" id="KW-1185">Reference proteome</keyword>
<evidence type="ECO:0000256" key="4">
    <source>
        <dbReference type="ARBA" id="ARBA00004496"/>
    </source>
</evidence>
<dbReference type="PANTHER" id="PTHR42891:SF1">
    <property type="entry name" value="D-GLYCERO-BETA-D-MANNO-HEPTOSE-1,7-BISPHOSPHATE 7-PHOSPHATASE"/>
    <property type="match status" value="1"/>
</dbReference>